<accession>A0A3N2DEC1</accession>
<gene>
    <name evidence="1" type="ORF">EDD28_2382</name>
    <name evidence="2" type="ORF">EDD28_2463</name>
</gene>
<dbReference type="EMBL" id="RKHQ01000001">
    <property type="protein sequence ID" value="ROR97774.1"/>
    <property type="molecule type" value="Genomic_DNA"/>
</dbReference>
<proteinExistence type="predicted"/>
<reference evidence="1 3" key="1">
    <citation type="submission" date="2018-11" db="EMBL/GenBank/DDBJ databases">
        <title>Sequencing the genomes of 1000 actinobacteria strains.</title>
        <authorList>
            <person name="Klenk H.-P."/>
        </authorList>
    </citation>
    <scope>NUCLEOTIDE SEQUENCE [LARGE SCALE GENOMIC DNA]</scope>
    <source>
        <strain evidence="1 3">DSM 13521</strain>
    </source>
</reference>
<dbReference type="AlphaFoldDB" id="A0A3N2DEC1"/>
<evidence type="ECO:0000313" key="3">
    <source>
        <dbReference type="Proteomes" id="UP000275356"/>
    </source>
</evidence>
<comment type="caution">
    <text evidence="1">The sequence shown here is derived from an EMBL/GenBank/DDBJ whole genome shotgun (WGS) entry which is preliminary data.</text>
</comment>
<organism evidence="1 3">
    <name type="scientific">Salana multivorans</name>
    <dbReference type="NCBI Taxonomy" id="120377"/>
    <lineage>
        <taxon>Bacteria</taxon>
        <taxon>Bacillati</taxon>
        <taxon>Actinomycetota</taxon>
        <taxon>Actinomycetes</taxon>
        <taxon>Micrococcales</taxon>
        <taxon>Beutenbergiaceae</taxon>
        <taxon>Salana</taxon>
    </lineage>
</organism>
<dbReference type="Pfam" id="PF16945">
    <property type="entry name" value="Phage_r1t_holin"/>
    <property type="match status" value="1"/>
</dbReference>
<evidence type="ECO:0000313" key="1">
    <source>
        <dbReference type="EMBL" id="ROR97774.1"/>
    </source>
</evidence>
<protein>
    <submittedName>
        <fullName evidence="2">Phage r1t holin</fullName>
    </submittedName>
    <submittedName>
        <fullName evidence="1">R1t family holin</fullName>
    </submittedName>
</protein>
<dbReference type="InterPro" id="IPR020109">
    <property type="entry name" value="Holin_r1t"/>
</dbReference>
<name>A0A3N2DEC1_9MICO</name>
<keyword evidence="3" id="KW-1185">Reference proteome</keyword>
<dbReference type="Proteomes" id="UP000275356">
    <property type="component" value="Unassembled WGS sequence"/>
</dbReference>
<sequence>MPKHALVRPRWYAAAGVRALKTAAQTAVALIGTTAVGVTDIAWPGVASAAALAGILSVLTSLGGLPEVDDTETAASSVGD</sequence>
<dbReference type="EMBL" id="RKHQ01000001">
    <property type="protein sequence ID" value="ROR97853.1"/>
    <property type="molecule type" value="Genomic_DNA"/>
</dbReference>
<evidence type="ECO:0000313" key="2">
    <source>
        <dbReference type="EMBL" id="ROR97853.1"/>
    </source>
</evidence>
<dbReference type="OrthoDB" id="3394330at2"/>
<dbReference type="RefSeq" id="WP_123739767.1">
    <property type="nucleotide sequence ID" value="NZ_RKHQ01000001.1"/>
</dbReference>